<dbReference type="FunFam" id="3.40.50.150:FF:000429">
    <property type="entry name" value="Ribosomal RNA small subunit methyltransferase G"/>
    <property type="match status" value="1"/>
</dbReference>
<dbReference type="Gene3D" id="3.40.50.150">
    <property type="entry name" value="Vaccinia Virus protein VP39"/>
    <property type="match status" value="1"/>
</dbReference>
<accession>A0A9D2KSJ1</accession>
<evidence type="ECO:0000313" key="7">
    <source>
        <dbReference type="EMBL" id="HJA82938.1"/>
    </source>
</evidence>
<keyword evidence="3 6" id="KW-0489">Methyltransferase</keyword>
<organism evidence="7 8">
    <name type="scientific">Candidatus Bacteroides intestinavium</name>
    <dbReference type="NCBI Taxonomy" id="2838469"/>
    <lineage>
        <taxon>Bacteria</taxon>
        <taxon>Pseudomonadati</taxon>
        <taxon>Bacteroidota</taxon>
        <taxon>Bacteroidia</taxon>
        <taxon>Bacteroidales</taxon>
        <taxon>Bacteroidaceae</taxon>
        <taxon>Bacteroides</taxon>
    </lineage>
</organism>
<keyword evidence="4 6" id="KW-0808">Transferase</keyword>
<name>A0A9D2KSJ1_9BACE</name>
<keyword evidence="2 6" id="KW-0698">rRNA processing</keyword>
<comment type="similarity">
    <text evidence="6">Belongs to the methyltransferase superfamily. RNA methyltransferase RsmG family.</text>
</comment>
<dbReference type="EMBL" id="DWZE01000041">
    <property type="protein sequence ID" value="HJA82938.1"/>
    <property type="molecule type" value="Genomic_DNA"/>
</dbReference>
<keyword evidence="5 6" id="KW-0949">S-adenosyl-L-methionine</keyword>
<dbReference type="PIRSF" id="PIRSF003078">
    <property type="entry name" value="GidB"/>
    <property type="match status" value="1"/>
</dbReference>
<evidence type="ECO:0000256" key="1">
    <source>
        <dbReference type="ARBA" id="ARBA00022490"/>
    </source>
</evidence>
<feature type="binding site" evidence="6">
    <location>
        <position position="135"/>
    </location>
    <ligand>
        <name>S-adenosyl-L-methionine</name>
        <dbReference type="ChEBI" id="CHEBI:59789"/>
    </ligand>
</feature>
<evidence type="ECO:0000256" key="2">
    <source>
        <dbReference type="ARBA" id="ARBA00022552"/>
    </source>
</evidence>
<evidence type="ECO:0000256" key="4">
    <source>
        <dbReference type="ARBA" id="ARBA00022679"/>
    </source>
</evidence>
<proteinExistence type="inferred from homology"/>
<dbReference type="AlphaFoldDB" id="A0A9D2KSJ1"/>
<reference evidence="7" key="2">
    <citation type="submission" date="2021-04" db="EMBL/GenBank/DDBJ databases">
        <authorList>
            <person name="Gilroy R."/>
        </authorList>
    </citation>
    <scope>NUCLEOTIDE SEQUENCE</scope>
    <source>
        <strain evidence="7">ChiHecec1B25-7008</strain>
    </source>
</reference>
<gene>
    <name evidence="6 7" type="primary">rsmG</name>
    <name evidence="7" type="ORF">H9785_03030</name>
</gene>
<dbReference type="PANTHER" id="PTHR31760:SF0">
    <property type="entry name" value="S-ADENOSYL-L-METHIONINE-DEPENDENT METHYLTRANSFERASES SUPERFAMILY PROTEIN"/>
    <property type="match status" value="1"/>
</dbReference>
<comment type="subcellular location">
    <subcellularLocation>
        <location evidence="6">Cytoplasm</location>
    </subcellularLocation>
</comment>
<dbReference type="HAMAP" id="MF_00074">
    <property type="entry name" value="16SrRNA_methyltr_G"/>
    <property type="match status" value="1"/>
</dbReference>
<dbReference type="InterPro" id="IPR029063">
    <property type="entry name" value="SAM-dependent_MTases_sf"/>
</dbReference>
<dbReference type="Pfam" id="PF02527">
    <property type="entry name" value="GidB"/>
    <property type="match status" value="1"/>
</dbReference>
<feature type="binding site" evidence="6">
    <location>
        <position position="71"/>
    </location>
    <ligand>
        <name>S-adenosyl-L-methionine</name>
        <dbReference type="ChEBI" id="CHEBI:59789"/>
    </ligand>
</feature>
<protein>
    <recommendedName>
        <fullName evidence="6">Ribosomal RNA small subunit methyltransferase G</fullName>
        <ecNumber evidence="6">2.1.1.-</ecNumber>
    </recommendedName>
    <alternativeName>
        <fullName evidence="6">16S rRNA 7-methylguanosine methyltransferase</fullName>
        <shortName evidence="6">16S rRNA m7G methyltransferase</shortName>
    </alternativeName>
</protein>
<dbReference type="PANTHER" id="PTHR31760">
    <property type="entry name" value="S-ADENOSYL-L-METHIONINE-DEPENDENT METHYLTRANSFERASES SUPERFAMILY PROTEIN"/>
    <property type="match status" value="1"/>
</dbReference>
<evidence type="ECO:0000256" key="5">
    <source>
        <dbReference type="ARBA" id="ARBA00022691"/>
    </source>
</evidence>
<sequence length="216" mass="24159">MELLLKYFPHLTEEQKRQFGALGELYADWNAKINVISRKDIGNLYEHHVLHSLGLARAITFRPGTRVMDLGTGGGFPGIPLAILFPETHFHLVDSIGKKVRVASEVAAAVGLKNVTLLHGRAEAEKGLFDFVVSRAVMPLPDLVRTCRKNISPTPHNALPNGLLCLKGGEVENEIRPFRAEALTWDLKDYFEEEFFRTKKVVFVAIHNGTPRHGKE</sequence>
<dbReference type="CDD" id="cd02440">
    <property type="entry name" value="AdoMet_MTases"/>
    <property type="match status" value="1"/>
</dbReference>
<evidence type="ECO:0000256" key="3">
    <source>
        <dbReference type="ARBA" id="ARBA00022603"/>
    </source>
</evidence>
<keyword evidence="1 6" id="KW-0963">Cytoplasm</keyword>
<dbReference type="EC" id="2.1.1.-" evidence="6"/>
<reference evidence="7" key="1">
    <citation type="journal article" date="2021" name="PeerJ">
        <title>Extensive microbial diversity within the chicken gut microbiome revealed by metagenomics and culture.</title>
        <authorList>
            <person name="Gilroy R."/>
            <person name="Ravi A."/>
            <person name="Getino M."/>
            <person name="Pursley I."/>
            <person name="Horton D.L."/>
            <person name="Alikhan N.F."/>
            <person name="Baker D."/>
            <person name="Gharbi K."/>
            <person name="Hall N."/>
            <person name="Watson M."/>
            <person name="Adriaenssens E.M."/>
            <person name="Foster-Nyarko E."/>
            <person name="Jarju S."/>
            <person name="Secka A."/>
            <person name="Antonio M."/>
            <person name="Oren A."/>
            <person name="Chaudhuri R.R."/>
            <person name="La Ragione R."/>
            <person name="Hildebrand F."/>
            <person name="Pallen M.J."/>
        </authorList>
    </citation>
    <scope>NUCLEOTIDE SEQUENCE</scope>
    <source>
        <strain evidence="7">ChiHecec1B25-7008</strain>
    </source>
</reference>
<dbReference type="GO" id="GO:0070043">
    <property type="term" value="F:rRNA (guanine-N7-)-methyltransferase activity"/>
    <property type="evidence" value="ECO:0007669"/>
    <property type="project" value="UniProtKB-UniRule"/>
</dbReference>
<evidence type="ECO:0000256" key="6">
    <source>
        <dbReference type="HAMAP-Rule" id="MF_00074"/>
    </source>
</evidence>
<dbReference type="SUPFAM" id="SSF53335">
    <property type="entry name" value="S-adenosyl-L-methionine-dependent methyltransferases"/>
    <property type="match status" value="1"/>
</dbReference>
<dbReference type="NCBIfam" id="TIGR00138">
    <property type="entry name" value="rsmG_gidB"/>
    <property type="match status" value="1"/>
</dbReference>
<comment type="caution">
    <text evidence="6">Lacks conserved residue(s) required for the propagation of feature annotation.</text>
</comment>
<dbReference type="InterPro" id="IPR003682">
    <property type="entry name" value="rRNA_ssu_MeTfrase_G"/>
</dbReference>
<comment type="function">
    <text evidence="6">Specifically methylates the N7 position of a guanine in 16S rRNA.</text>
</comment>
<feature type="binding site" evidence="6">
    <location>
        <position position="76"/>
    </location>
    <ligand>
        <name>S-adenosyl-L-methionine</name>
        <dbReference type="ChEBI" id="CHEBI:59789"/>
    </ligand>
</feature>
<evidence type="ECO:0000313" key="8">
    <source>
        <dbReference type="Proteomes" id="UP000823860"/>
    </source>
</evidence>
<comment type="caution">
    <text evidence="7">The sequence shown here is derived from an EMBL/GenBank/DDBJ whole genome shotgun (WGS) entry which is preliminary data.</text>
</comment>
<feature type="binding site" evidence="6">
    <location>
        <begin position="122"/>
        <end position="123"/>
    </location>
    <ligand>
        <name>S-adenosyl-L-methionine</name>
        <dbReference type="ChEBI" id="CHEBI:59789"/>
    </ligand>
</feature>
<dbReference type="Proteomes" id="UP000823860">
    <property type="component" value="Unassembled WGS sequence"/>
</dbReference>
<dbReference type="GO" id="GO:0005829">
    <property type="term" value="C:cytosol"/>
    <property type="evidence" value="ECO:0007669"/>
    <property type="project" value="TreeGrafter"/>
</dbReference>